<evidence type="ECO:0000256" key="1">
    <source>
        <dbReference type="SAM" id="MobiDB-lite"/>
    </source>
</evidence>
<dbReference type="AlphaFoldDB" id="A0AAQ3SHY8"/>
<feature type="region of interest" description="Disordered" evidence="1">
    <location>
        <begin position="1"/>
        <end position="69"/>
    </location>
</feature>
<dbReference type="PANTHER" id="PTHR33157">
    <property type="entry name" value="AUTONOMOUS TRANSPOSABLE ELEMENT EN-1 MOSAIC PROTEIN-RELATED"/>
    <property type="match status" value="1"/>
</dbReference>
<accession>A0AAQ3SHY8</accession>
<dbReference type="PANTHER" id="PTHR33157:SF14">
    <property type="entry name" value="AUTONOMOUS TRANSPOSABLE ELEMENT EN-1 MOSAIC PROTEIN"/>
    <property type="match status" value="1"/>
</dbReference>
<dbReference type="GO" id="GO:0032196">
    <property type="term" value="P:transposition"/>
    <property type="evidence" value="ECO:0007669"/>
    <property type="project" value="InterPro"/>
</dbReference>
<feature type="region of interest" description="Disordered" evidence="1">
    <location>
        <begin position="138"/>
        <end position="189"/>
    </location>
</feature>
<feature type="region of interest" description="Disordered" evidence="1">
    <location>
        <begin position="88"/>
        <end position="111"/>
    </location>
</feature>
<feature type="compositionally biased region" description="Low complexity" evidence="1">
    <location>
        <begin position="13"/>
        <end position="26"/>
    </location>
</feature>
<dbReference type="Proteomes" id="UP001341281">
    <property type="component" value="Chromosome 01"/>
</dbReference>
<feature type="compositionally biased region" description="Low complexity" evidence="1">
    <location>
        <begin position="164"/>
        <end position="183"/>
    </location>
</feature>
<proteinExistence type="predicted"/>
<dbReference type="EMBL" id="CP144745">
    <property type="protein sequence ID" value="WVZ52007.1"/>
    <property type="molecule type" value="Genomic_DNA"/>
</dbReference>
<gene>
    <name evidence="2" type="ORF">U9M48_003103</name>
</gene>
<keyword evidence="3" id="KW-1185">Reference proteome</keyword>
<sequence length="189" mass="20633">MAPRAVPFRLPREAPASARPSPSAGAPHRRTPLCRPTPLLAAYPPARPSPVRHPLVARHPLPSAPPAGRPGPYKALCELWASEDFQERSKKHRNAGTKNASHTLGGDGYRQMAQRTEEYGKEMSRRYGEEYDWRNAPIDGQAVYDRGGGKSHGRYSMFNGMIDSRQVSRGHSSQSSSGSSSRSAAPCTT</sequence>
<organism evidence="2 3">
    <name type="scientific">Paspalum notatum var. saurae</name>
    <dbReference type="NCBI Taxonomy" id="547442"/>
    <lineage>
        <taxon>Eukaryota</taxon>
        <taxon>Viridiplantae</taxon>
        <taxon>Streptophyta</taxon>
        <taxon>Embryophyta</taxon>
        <taxon>Tracheophyta</taxon>
        <taxon>Spermatophyta</taxon>
        <taxon>Magnoliopsida</taxon>
        <taxon>Liliopsida</taxon>
        <taxon>Poales</taxon>
        <taxon>Poaceae</taxon>
        <taxon>PACMAD clade</taxon>
        <taxon>Panicoideae</taxon>
        <taxon>Andropogonodae</taxon>
        <taxon>Paspaleae</taxon>
        <taxon>Paspalinae</taxon>
        <taxon>Paspalum</taxon>
    </lineage>
</organism>
<evidence type="ECO:0000313" key="3">
    <source>
        <dbReference type="Proteomes" id="UP001341281"/>
    </source>
</evidence>
<dbReference type="InterPro" id="IPR039266">
    <property type="entry name" value="EN-1/SPM"/>
</dbReference>
<evidence type="ECO:0000313" key="2">
    <source>
        <dbReference type="EMBL" id="WVZ52007.1"/>
    </source>
</evidence>
<reference evidence="2 3" key="1">
    <citation type="submission" date="2024-02" db="EMBL/GenBank/DDBJ databases">
        <title>High-quality chromosome-scale genome assembly of Pensacola bahiagrass (Paspalum notatum Flugge var. saurae).</title>
        <authorList>
            <person name="Vega J.M."/>
            <person name="Podio M."/>
            <person name="Orjuela J."/>
            <person name="Siena L.A."/>
            <person name="Pessino S.C."/>
            <person name="Combes M.C."/>
            <person name="Mariac C."/>
            <person name="Albertini E."/>
            <person name="Pupilli F."/>
            <person name="Ortiz J.P.A."/>
            <person name="Leblanc O."/>
        </authorList>
    </citation>
    <scope>NUCLEOTIDE SEQUENCE [LARGE SCALE GENOMIC DNA]</scope>
    <source>
        <strain evidence="2">R1</strain>
        <tissue evidence="2">Leaf</tissue>
    </source>
</reference>
<protein>
    <submittedName>
        <fullName evidence="2">Uncharacterized protein</fullName>
    </submittedName>
</protein>
<name>A0AAQ3SHY8_PASNO</name>